<dbReference type="EMBL" id="GBRH01230116">
    <property type="protein sequence ID" value="JAD67779.1"/>
    <property type="molecule type" value="Transcribed_RNA"/>
</dbReference>
<name>A0A0A9BUQ7_ARUDO</name>
<proteinExistence type="predicted"/>
<reference evidence="1" key="2">
    <citation type="journal article" date="2015" name="Data Brief">
        <title>Shoot transcriptome of the giant reed, Arundo donax.</title>
        <authorList>
            <person name="Barrero R.A."/>
            <person name="Guerrero F.D."/>
            <person name="Moolhuijzen P."/>
            <person name="Goolsby J.A."/>
            <person name="Tidwell J."/>
            <person name="Bellgard S.E."/>
            <person name="Bellgard M.I."/>
        </authorList>
    </citation>
    <scope>NUCLEOTIDE SEQUENCE</scope>
    <source>
        <tissue evidence="1">Shoot tissue taken approximately 20 cm above the soil surface</tissue>
    </source>
</reference>
<dbReference type="AlphaFoldDB" id="A0A0A9BUQ7"/>
<protein>
    <submittedName>
        <fullName evidence="1">Uncharacterized protein</fullName>
    </submittedName>
</protein>
<evidence type="ECO:0000313" key="1">
    <source>
        <dbReference type="EMBL" id="JAD67779.1"/>
    </source>
</evidence>
<organism evidence="1">
    <name type="scientific">Arundo donax</name>
    <name type="common">Giant reed</name>
    <name type="synonym">Donax arundinaceus</name>
    <dbReference type="NCBI Taxonomy" id="35708"/>
    <lineage>
        <taxon>Eukaryota</taxon>
        <taxon>Viridiplantae</taxon>
        <taxon>Streptophyta</taxon>
        <taxon>Embryophyta</taxon>
        <taxon>Tracheophyta</taxon>
        <taxon>Spermatophyta</taxon>
        <taxon>Magnoliopsida</taxon>
        <taxon>Liliopsida</taxon>
        <taxon>Poales</taxon>
        <taxon>Poaceae</taxon>
        <taxon>PACMAD clade</taxon>
        <taxon>Arundinoideae</taxon>
        <taxon>Arundineae</taxon>
        <taxon>Arundo</taxon>
    </lineage>
</organism>
<sequence length="35" mass="4062">MNVCANVEVHAIFLIQIPVFSAHVEQLFTFKEKEE</sequence>
<accession>A0A0A9BUQ7</accession>
<reference evidence="1" key="1">
    <citation type="submission" date="2014-09" db="EMBL/GenBank/DDBJ databases">
        <authorList>
            <person name="Magalhaes I.L.F."/>
            <person name="Oliveira U."/>
            <person name="Santos F.R."/>
            <person name="Vidigal T.H.D.A."/>
            <person name="Brescovit A.D."/>
            <person name="Santos A.J."/>
        </authorList>
    </citation>
    <scope>NUCLEOTIDE SEQUENCE</scope>
    <source>
        <tissue evidence="1">Shoot tissue taken approximately 20 cm above the soil surface</tissue>
    </source>
</reference>